<dbReference type="Gene3D" id="3.40.30.10">
    <property type="entry name" value="Glutaredoxin"/>
    <property type="match status" value="1"/>
</dbReference>
<proteinExistence type="predicted"/>
<dbReference type="RefSeq" id="WP_017745284.1">
    <property type="nucleotide sequence ID" value="NZ_KQ976354.1"/>
</dbReference>
<keyword evidence="1" id="KW-0812">Transmembrane</keyword>
<dbReference type="Proteomes" id="UP000076925">
    <property type="component" value="Unassembled WGS sequence"/>
</dbReference>
<evidence type="ECO:0000313" key="3">
    <source>
        <dbReference type="Proteomes" id="UP000076925"/>
    </source>
</evidence>
<accession>A0A139XEL9</accession>
<organism evidence="2 3">
    <name type="scientific">Scytonema hofmannii PCC 7110</name>
    <dbReference type="NCBI Taxonomy" id="128403"/>
    <lineage>
        <taxon>Bacteria</taxon>
        <taxon>Bacillati</taxon>
        <taxon>Cyanobacteriota</taxon>
        <taxon>Cyanophyceae</taxon>
        <taxon>Nostocales</taxon>
        <taxon>Scytonemataceae</taxon>
        <taxon>Scytonema</taxon>
    </lineage>
</organism>
<dbReference type="InterPro" id="IPR012863">
    <property type="entry name" value="DUF1636"/>
</dbReference>
<dbReference type="STRING" id="128403.WA1_13530"/>
<sequence>MKVQHMMFVCTTCVSVWQGGKRVGVSGGEKFLQRLQELYSDWELQSEFEIQPVECMSACNRSCVICFAASSKYTYLFGDLSPDLPLSAILSVLECASKYYTHPQGLLPWAERPEPLKKAILAKIPPIAMITIIILQVVAFTSAPSILL</sequence>
<protein>
    <submittedName>
        <fullName evidence="2">FeS-binding protein</fullName>
    </submittedName>
</protein>
<dbReference type="EMBL" id="ANNX02000016">
    <property type="protein sequence ID" value="KYC43116.1"/>
    <property type="molecule type" value="Genomic_DNA"/>
</dbReference>
<dbReference type="InterPro" id="IPR036249">
    <property type="entry name" value="Thioredoxin-like_sf"/>
</dbReference>
<feature type="transmembrane region" description="Helical" evidence="1">
    <location>
        <begin position="127"/>
        <end position="147"/>
    </location>
</feature>
<dbReference type="Pfam" id="PF07845">
    <property type="entry name" value="DUF1636"/>
    <property type="match status" value="1"/>
</dbReference>
<evidence type="ECO:0000256" key="1">
    <source>
        <dbReference type="SAM" id="Phobius"/>
    </source>
</evidence>
<keyword evidence="1" id="KW-0472">Membrane</keyword>
<evidence type="ECO:0000313" key="2">
    <source>
        <dbReference type="EMBL" id="KYC43116.1"/>
    </source>
</evidence>
<dbReference type="SUPFAM" id="SSF52833">
    <property type="entry name" value="Thioredoxin-like"/>
    <property type="match status" value="1"/>
</dbReference>
<gene>
    <name evidence="2" type="ORF">WA1_13530</name>
</gene>
<comment type="caution">
    <text evidence="2">The sequence shown here is derived from an EMBL/GenBank/DDBJ whole genome shotgun (WGS) entry which is preliminary data.</text>
</comment>
<keyword evidence="3" id="KW-1185">Reference proteome</keyword>
<dbReference type="OrthoDB" id="424426at2"/>
<reference evidence="2 3" key="1">
    <citation type="journal article" date="2013" name="Genome Biol. Evol.">
        <title>Genomes of Stigonematalean cyanobacteria (subsection V) and the evolution of oxygenic photosynthesis from prokaryotes to plastids.</title>
        <authorList>
            <person name="Dagan T."/>
            <person name="Roettger M."/>
            <person name="Stucken K."/>
            <person name="Landan G."/>
            <person name="Koch R."/>
            <person name="Major P."/>
            <person name="Gould S.B."/>
            <person name="Goremykin V.V."/>
            <person name="Rippka R."/>
            <person name="Tandeau de Marsac N."/>
            <person name="Gugger M."/>
            <person name="Lockhart P.J."/>
            <person name="Allen J.F."/>
            <person name="Brune I."/>
            <person name="Maus I."/>
            <person name="Puhler A."/>
            <person name="Martin W.F."/>
        </authorList>
    </citation>
    <scope>NUCLEOTIDE SEQUENCE [LARGE SCALE GENOMIC DNA]</scope>
    <source>
        <strain evidence="2 3">PCC 7110</strain>
    </source>
</reference>
<dbReference type="AlphaFoldDB" id="A0A139XEL9"/>
<name>A0A139XEL9_9CYAN</name>
<keyword evidence="1" id="KW-1133">Transmembrane helix</keyword>